<evidence type="ECO:0000313" key="2">
    <source>
        <dbReference type="Proteomes" id="UP000249417"/>
    </source>
</evidence>
<dbReference type="Proteomes" id="UP000249417">
    <property type="component" value="Unassembled WGS sequence"/>
</dbReference>
<name>A0A2W5MR83_9BACT</name>
<organism evidence="1 2">
    <name type="scientific">Micavibrio aeruginosavorus</name>
    <dbReference type="NCBI Taxonomy" id="349221"/>
    <lineage>
        <taxon>Bacteria</taxon>
        <taxon>Pseudomonadati</taxon>
        <taxon>Bdellovibrionota</taxon>
        <taxon>Bdellovibrionia</taxon>
        <taxon>Bdellovibrionales</taxon>
        <taxon>Pseudobdellovibrionaceae</taxon>
        <taxon>Micavibrio</taxon>
    </lineage>
</organism>
<dbReference type="EMBL" id="QFQB01000170">
    <property type="protein sequence ID" value="PZQ43264.1"/>
    <property type="molecule type" value="Genomic_DNA"/>
</dbReference>
<sequence>QIEWFDKLTKGSEHFYIDDDFTVTMDLKLTENGKIVRMLGIENFRGEISAGEASRFKVIAAPPVNPRF</sequence>
<dbReference type="AlphaFoldDB" id="A0A2W5MR83"/>
<proteinExistence type="predicted"/>
<gene>
    <name evidence="1" type="ORF">DI551_12440</name>
</gene>
<evidence type="ECO:0000313" key="1">
    <source>
        <dbReference type="EMBL" id="PZQ43264.1"/>
    </source>
</evidence>
<feature type="non-terminal residue" evidence="1">
    <location>
        <position position="1"/>
    </location>
</feature>
<comment type="caution">
    <text evidence="1">The sequence shown here is derived from an EMBL/GenBank/DDBJ whole genome shotgun (WGS) entry which is preliminary data.</text>
</comment>
<accession>A0A2W5MR83</accession>
<protein>
    <submittedName>
        <fullName evidence="1">Uncharacterized protein</fullName>
    </submittedName>
</protein>
<reference evidence="1 2" key="1">
    <citation type="submission" date="2017-08" db="EMBL/GenBank/DDBJ databases">
        <title>Infants hospitalized years apart are colonized by the same room-sourced microbial strains.</title>
        <authorList>
            <person name="Brooks B."/>
            <person name="Olm M.R."/>
            <person name="Firek B.A."/>
            <person name="Baker R."/>
            <person name="Thomas B.C."/>
            <person name="Morowitz M.J."/>
            <person name="Banfield J.F."/>
        </authorList>
    </citation>
    <scope>NUCLEOTIDE SEQUENCE [LARGE SCALE GENOMIC DNA]</scope>
    <source>
        <strain evidence="1">S2_005_002_R2_29</strain>
    </source>
</reference>